<comment type="similarity">
    <text evidence="4">Belongs to the Nudix hydrolase family.</text>
</comment>
<dbReference type="PANTHER" id="PTHR43046">
    <property type="entry name" value="GDP-MANNOSE MANNOSYL HYDROLASE"/>
    <property type="match status" value="1"/>
</dbReference>
<dbReference type="STRING" id="1855283.SAMN05216382_1499"/>
<dbReference type="InterPro" id="IPR020084">
    <property type="entry name" value="NUDIX_hydrolase_CS"/>
</dbReference>
<feature type="domain" description="Nudix hydrolase" evidence="5">
    <location>
        <begin position="12"/>
        <end position="149"/>
    </location>
</feature>
<evidence type="ECO:0000313" key="6">
    <source>
        <dbReference type="EMBL" id="SEL10731.1"/>
    </source>
</evidence>
<accession>A0A1H7MHZ0</accession>
<evidence type="ECO:0000256" key="4">
    <source>
        <dbReference type="RuleBase" id="RU003476"/>
    </source>
</evidence>
<evidence type="ECO:0000256" key="1">
    <source>
        <dbReference type="ARBA" id="ARBA00001946"/>
    </source>
</evidence>
<keyword evidence="7" id="KW-1185">Reference proteome</keyword>
<organism evidence="6 7">
    <name type="scientific">Sphingomonas palmae</name>
    <dbReference type="NCBI Taxonomy" id="1855283"/>
    <lineage>
        <taxon>Bacteria</taxon>
        <taxon>Pseudomonadati</taxon>
        <taxon>Pseudomonadota</taxon>
        <taxon>Alphaproteobacteria</taxon>
        <taxon>Sphingomonadales</taxon>
        <taxon>Sphingomonadaceae</taxon>
        <taxon>Sphingomonas</taxon>
    </lineage>
</organism>
<protein>
    <submittedName>
        <fullName evidence="6">ADP-ribose pyrophosphatase YjhB, NUDIX family</fullName>
    </submittedName>
</protein>
<evidence type="ECO:0000259" key="5">
    <source>
        <dbReference type="PROSITE" id="PS51462"/>
    </source>
</evidence>
<dbReference type="EMBL" id="FNZZ01000002">
    <property type="protein sequence ID" value="SEL10731.1"/>
    <property type="molecule type" value="Genomic_DNA"/>
</dbReference>
<dbReference type="InterPro" id="IPR015797">
    <property type="entry name" value="NUDIX_hydrolase-like_dom_sf"/>
</dbReference>
<proteinExistence type="inferred from homology"/>
<evidence type="ECO:0000256" key="3">
    <source>
        <dbReference type="ARBA" id="ARBA00022842"/>
    </source>
</evidence>
<keyword evidence="2 4" id="KW-0378">Hydrolase</keyword>
<evidence type="ECO:0000313" key="7">
    <source>
        <dbReference type="Proteomes" id="UP000199214"/>
    </source>
</evidence>
<name>A0A1H7MHZ0_9SPHN</name>
<dbReference type="PANTHER" id="PTHR43046:SF12">
    <property type="entry name" value="GDP-MANNOSE MANNOSYL HYDROLASE"/>
    <property type="match status" value="1"/>
</dbReference>
<dbReference type="PRINTS" id="PR00502">
    <property type="entry name" value="NUDIXFAMILY"/>
</dbReference>
<reference evidence="7" key="1">
    <citation type="submission" date="2016-10" db="EMBL/GenBank/DDBJ databases">
        <authorList>
            <person name="Varghese N."/>
            <person name="Submissions S."/>
        </authorList>
    </citation>
    <scope>NUCLEOTIDE SEQUENCE [LARGE SCALE GENOMIC DNA]</scope>
    <source>
        <strain evidence="7">JS21-1</strain>
    </source>
</reference>
<dbReference type="Pfam" id="PF00293">
    <property type="entry name" value="NUDIX"/>
    <property type="match status" value="1"/>
</dbReference>
<dbReference type="SUPFAM" id="SSF55811">
    <property type="entry name" value="Nudix"/>
    <property type="match status" value="1"/>
</dbReference>
<comment type="cofactor">
    <cofactor evidence="1">
        <name>Mg(2+)</name>
        <dbReference type="ChEBI" id="CHEBI:18420"/>
    </cofactor>
</comment>
<dbReference type="CDD" id="cd04685">
    <property type="entry name" value="NUDIX_Hydrolase"/>
    <property type="match status" value="1"/>
</dbReference>
<dbReference type="InterPro" id="IPR000086">
    <property type="entry name" value="NUDIX_hydrolase_dom"/>
</dbReference>
<evidence type="ECO:0000256" key="2">
    <source>
        <dbReference type="ARBA" id="ARBA00022801"/>
    </source>
</evidence>
<dbReference type="InterPro" id="IPR020476">
    <property type="entry name" value="Nudix_hydrolase"/>
</dbReference>
<dbReference type="PROSITE" id="PS00893">
    <property type="entry name" value="NUDIX_BOX"/>
    <property type="match status" value="1"/>
</dbReference>
<dbReference type="Proteomes" id="UP000199214">
    <property type="component" value="Unassembled WGS sequence"/>
</dbReference>
<dbReference type="GO" id="GO:0016787">
    <property type="term" value="F:hydrolase activity"/>
    <property type="evidence" value="ECO:0007669"/>
    <property type="project" value="UniProtKB-KW"/>
</dbReference>
<dbReference type="AlphaFoldDB" id="A0A1H7MHZ0"/>
<gene>
    <name evidence="6" type="ORF">SAMN05216382_1499</name>
</gene>
<dbReference type="Gene3D" id="3.90.79.10">
    <property type="entry name" value="Nucleoside Triphosphate Pyrophosphohydrolase"/>
    <property type="match status" value="1"/>
</dbReference>
<keyword evidence="3" id="KW-0460">Magnesium</keyword>
<sequence length="157" mass="17782">MTSDVSAMTVRVPRPAARILLVDAQARVLLFRFTPADRAPLWCTPGGAVDPGESYEAAARRELWEETGLDRDCGPQVARRVVDFLTFDRVEVTADERWFRVDVEHHNVSGAALTDQERELMAEARWFTRDELADWAEVIYPADLLAMLEETDVHAPK</sequence>
<dbReference type="PROSITE" id="PS51462">
    <property type="entry name" value="NUDIX"/>
    <property type="match status" value="1"/>
</dbReference>